<sequence>MSYDLMVFLPESAPADRNEFLDWYDNQTEWDEGHSYDDPSVTAASLRNLFKELVTIFPALNGPYAIAELPEDESSLADYCIGKPVLYIGFSWDKVDQAYSELHRLAAKHKVGFFDASSDSGAVWLPSADGRLELAHEHQK</sequence>
<dbReference type="Proteomes" id="UP000440498">
    <property type="component" value="Unassembled WGS sequence"/>
</dbReference>
<keyword evidence="2" id="KW-1185">Reference proteome</keyword>
<comment type="caution">
    <text evidence="1">The sequence shown here is derived from an EMBL/GenBank/DDBJ whole genome shotgun (WGS) entry which is preliminary data.</text>
</comment>
<gene>
    <name evidence="1" type="ORF">GEV02_19590</name>
</gene>
<protein>
    <submittedName>
        <fullName evidence="1">Uncharacterized protein</fullName>
    </submittedName>
</protein>
<dbReference type="EMBL" id="WHUG01000008">
    <property type="protein sequence ID" value="MQA40359.1"/>
    <property type="molecule type" value="Genomic_DNA"/>
</dbReference>
<dbReference type="RefSeq" id="WP_152839564.1">
    <property type="nucleotide sequence ID" value="NZ_WHUG01000008.1"/>
</dbReference>
<organism evidence="1 2">
    <name type="scientific">Rugamonas aquatica</name>
    <dbReference type="NCBI Taxonomy" id="2743357"/>
    <lineage>
        <taxon>Bacteria</taxon>
        <taxon>Pseudomonadati</taxon>
        <taxon>Pseudomonadota</taxon>
        <taxon>Betaproteobacteria</taxon>
        <taxon>Burkholderiales</taxon>
        <taxon>Oxalobacteraceae</taxon>
        <taxon>Telluria group</taxon>
        <taxon>Rugamonas</taxon>
    </lineage>
</organism>
<dbReference type="AlphaFoldDB" id="A0A6A7N5V5"/>
<name>A0A6A7N5V5_9BURK</name>
<reference evidence="1 2" key="1">
    <citation type="submission" date="2019-10" db="EMBL/GenBank/DDBJ databases">
        <title>Two novel species isolated from a subtropical stream in China.</title>
        <authorList>
            <person name="Lu H."/>
        </authorList>
    </citation>
    <scope>NUCLEOTIDE SEQUENCE [LARGE SCALE GENOMIC DNA]</scope>
    <source>
        <strain evidence="1 2">FT29W</strain>
    </source>
</reference>
<evidence type="ECO:0000313" key="1">
    <source>
        <dbReference type="EMBL" id="MQA40359.1"/>
    </source>
</evidence>
<evidence type="ECO:0000313" key="2">
    <source>
        <dbReference type="Proteomes" id="UP000440498"/>
    </source>
</evidence>
<accession>A0A6A7N5V5</accession>
<proteinExistence type="predicted"/>